<dbReference type="GeneID" id="105893542"/>
<evidence type="ECO:0000259" key="3">
    <source>
        <dbReference type="PROSITE" id="PS50024"/>
    </source>
</evidence>
<gene>
    <name evidence="5" type="primary">LOC105893542</name>
</gene>
<proteinExistence type="predicted"/>
<dbReference type="KEGG" id="char:105893542"/>
<dbReference type="PROSITE" id="PS50024">
    <property type="entry name" value="SEA"/>
    <property type="match status" value="1"/>
</dbReference>
<protein>
    <submittedName>
        <fullName evidence="5">Transmembrane protease serine 6</fullName>
    </submittedName>
</protein>
<feature type="transmembrane region" description="Helical" evidence="2">
    <location>
        <begin position="44"/>
        <end position="68"/>
    </location>
</feature>
<reference evidence="5" key="1">
    <citation type="submission" date="2025-08" db="UniProtKB">
        <authorList>
            <consortium name="RefSeq"/>
        </authorList>
    </citation>
    <scope>IDENTIFICATION</scope>
</reference>
<feature type="domain" description="SEA" evidence="3">
    <location>
        <begin position="79"/>
        <end position="205"/>
    </location>
</feature>
<evidence type="ECO:0000256" key="2">
    <source>
        <dbReference type="SAM" id="Phobius"/>
    </source>
</evidence>
<evidence type="ECO:0000313" key="5">
    <source>
        <dbReference type="RefSeq" id="XP_031419362.2"/>
    </source>
</evidence>
<dbReference type="OrthoDB" id="5979691at2759"/>
<keyword evidence="4" id="KW-1185">Reference proteome</keyword>
<dbReference type="GO" id="GO:0008233">
    <property type="term" value="F:peptidase activity"/>
    <property type="evidence" value="ECO:0007669"/>
    <property type="project" value="UniProtKB-KW"/>
</dbReference>
<keyword evidence="5" id="KW-0645">Protease</keyword>
<keyword evidence="5" id="KW-0378">Hydrolase</keyword>
<name>A0A6P8F896_CLUHA</name>
<evidence type="ECO:0000313" key="4">
    <source>
        <dbReference type="Proteomes" id="UP000515152"/>
    </source>
</evidence>
<dbReference type="AlphaFoldDB" id="A0A6P8F896"/>
<dbReference type="RefSeq" id="XP_031419362.2">
    <property type="nucleotide sequence ID" value="XM_031563502.2"/>
</dbReference>
<sequence length="272" mass="30483">MEPSNGSRTAPPNGSHANPIDNNHVSPNQETTTLPPKKKIIPRWVLAVIFLILLLLLAGAASLAWYFLEYRVWVLEPRVEQQYTAHVRILNRNFSSALSSHGTREFQAEAKAVQAMVKRLVKATDISRYFNSTTVFAFGEGSVVAHFWLALSVPKSHADAVTLQRVSRRLQLHLAGYSSRGAEDTAGYGGYLLHLSSFSITETDPKVVDLLKASFGMLFGFIQFIVFIFNHVLLIVLKWISTRSCHWNDFIASLIIVSCVTSQRRKSWSLLP</sequence>
<accession>A0A6P8F896</accession>
<keyword evidence="2" id="KW-0472">Membrane</keyword>
<dbReference type="GO" id="GO:0006508">
    <property type="term" value="P:proteolysis"/>
    <property type="evidence" value="ECO:0007669"/>
    <property type="project" value="UniProtKB-KW"/>
</dbReference>
<dbReference type="InterPro" id="IPR000082">
    <property type="entry name" value="SEA_dom"/>
</dbReference>
<feature type="region of interest" description="Disordered" evidence="1">
    <location>
        <begin position="1"/>
        <end position="34"/>
    </location>
</feature>
<dbReference type="Proteomes" id="UP000515152">
    <property type="component" value="Chromosome 26"/>
</dbReference>
<keyword evidence="2" id="KW-1133">Transmembrane helix</keyword>
<evidence type="ECO:0000256" key="1">
    <source>
        <dbReference type="SAM" id="MobiDB-lite"/>
    </source>
</evidence>
<dbReference type="Pfam" id="PF01390">
    <property type="entry name" value="SEA"/>
    <property type="match status" value="1"/>
</dbReference>
<organism evidence="4 5">
    <name type="scientific">Clupea harengus</name>
    <name type="common">Atlantic herring</name>
    <dbReference type="NCBI Taxonomy" id="7950"/>
    <lineage>
        <taxon>Eukaryota</taxon>
        <taxon>Metazoa</taxon>
        <taxon>Chordata</taxon>
        <taxon>Craniata</taxon>
        <taxon>Vertebrata</taxon>
        <taxon>Euteleostomi</taxon>
        <taxon>Actinopterygii</taxon>
        <taxon>Neopterygii</taxon>
        <taxon>Teleostei</taxon>
        <taxon>Clupei</taxon>
        <taxon>Clupeiformes</taxon>
        <taxon>Clupeoidei</taxon>
        <taxon>Clupeidae</taxon>
        <taxon>Clupea</taxon>
    </lineage>
</organism>
<keyword evidence="2 5" id="KW-0812">Transmembrane</keyword>
<feature type="transmembrane region" description="Helical" evidence="2">
    <location>
        <begin position="215"/>
        <end position="237"/>
    </location>
</feature>